<dbReference type="Pfam" id="PF13650">
    <property type="entry name" value="Asp_protease_2"/>
    <property type="match status" value="1"/>
</dbReference>
<accession>A0A9D4YQH5</accession>
<dbReference type="InterPro" id="IPR001878">
    <property type="entry name" value="Znf_CCHC"/>
</dbReference>
<dbReference type="InterPro" id="IPR036875">
    <property type="entry name" value="Znf_CCHC_sf"/>
</dbReference>
<dbReference type="AlphaFoldDB" id="A0A9D4YQH5"/>
<reference evidence="4" key="2">
    <citation type="submission" date="2021-09" db="EMBL/GenBank/DDBJ databases">
        <authorList>
            <person name="Jia N."/>
            <person name="Wang J."/>
            <person name="Shi W."/>
            <person name="Du L."/>
            <person name="Sun Y."/>
            <person name="Zhan W."/>
            <person name="Jiang J."/>
            <person name="Wang Q."/>
            <person name="Zhang B."/>
            <person name="Ji P."/>
            <person name="Sakyi L.B."/>
            <person name="Cui X."/>
            <person name="Yuan T."/>
            <person name="Jiang B."/>
            <person name="Yang W."/>
            <person name="Lam T.T.-Y."/>
            <person name="Chang Q."/>
            <person name="Ding S."/>
            <person name="Wang X."/>
            <person name="Zhu J."/>
            <person name="Ruan X."/>
            <person name="Zhao L."/>
            <person name="Wei J."/>
            <person name="Que T."/>
            <person name="Du C."/>
            <person name="Cheng J."/>
            <person name="Dai P."/>
            <person name="Han X."/>
            <person name="Huang E."/>
            <person name="Gao Y."/>
            <person name="Liu J."/>
            <person name="Shao H."/>
            <person name="Ye R."/>
            <person name="Li L."/>
            <person name="Wei W."/>
            <person name="Wang X."/>
            <person name="Wang C."/>
            <person name="Huo Q."/>
            <person name="Li W."/>
            <person name="Guo W."/>
            <person name="Chen H."/>
            <person name="Chen S."/>
            <person name="Zhou L."/>
            <person name="Zhou L."/>
            <person name="Ni X."/>
            <person name="Tian J."/>
            <person name="Zhou Y."/>
            <person name="Sheng Y."/>
            <person name="Liu T."/>
            <person name="Pan Y."/>
            <person name="Xia L."/>
            <person name="Li J."/>
            <person name="Zhao F."/>
            <person name="Cao W."/>
        </authorList>
    </citation>
    <scope>NUCLEOTIDE SEQUENCE</scope>
    <source>
        <strain evidence="4">Rsan-2018</strain>
        <tissue evidence="4">Larvae</tissue>
    </source>
</reference>
<dbReference type="PANTHER" id="PTHR46888:SF1">
    <property type="entry name" value="RIBONUCLEASE H"/>
    <property type="match status" value="1"/>
</dbReference>
<dbReference type="Pfam" id="PF00098">
    <property type="entry name" value="zf-CCHC"/>
    <property type="match status" value="1"/>
</dbReference>
<keyword evidence="1" id="KW-0862">Zinc</keyword>
<dbReference type="Proteomes" id="UP000821837">
    <property type="component" value="Chromosome 1"/>
</dbReference>
<gene>
    <name evidence="4" type="ORF">HPB52_016514</name>
</gene>
<feature type="compositionally biased region" description="Basic and acidic residues" evidence="2">
    <location>
        <begin position="74"/>
        <end position="84"/>
    </location>
</feature>
<protein>
    <recommendedName>
        <fullName evidence="3">CCHC-type domain-containing protein</fullName>
    </recommendedName>
</protein>
<feature type="domain" description="CCHC-type" evidence="3">
    <location>
        <begin position="328"/>
        <end position="345"/>
    </location>
</feature>
<proteinExistence type="predicted"/>
<evidence type="ECO:0000256" key="2">
    <source>
        <dbReference type="SAM" id="MobiDB-lite"/>
    </source>
</evidence>
<comment type="caution">
    <text evidence="4">The sequence shown here is derived from an EMBL/GenBank/DDBJ whole genome shotgun (WGS) entry which is preliminary data.</text>
</comment>
<dbReference type="VEuPathDB" id="VectorBase:RSAN_031806"/>
<dbReference type="SMART" id="SM00343">
    <property type="entry name" value="ZnF_C2HC"/>
    <property type="match status" value="1"/>
</dbReference>
<dbReference type="Gene3D" id="4.10.60.10">
    <property type="entry name" value="Zinc finger, CCHC-type"/>
    <property type="match status" value="1"/>
</dbReference>
<dbReference type="GO" id="GO:0003676">
    <property type="term" value="F:nucleic acid binding"/>
    <property type="evidence" value="ECO:0007669"/>
    <property type="project" value="InterPro"/>
</dbReference>
<evidence type="ECO:0000259" key="3">
    <source>
        <dbReference type="PROSITE" id="PS50158"/>
    </source>
</evidence>
<dbReference type="EMBL" id="JABSTV010001245">
    <property type="protein sequence ID" value="KAH7984045.1"/>
    <property type="molecule type" value="Genomic_DNA"/>
</dbReference>
<evidence type="ECO:0000256" key="1">
    <source>
        <dbReference type="PROSITE-ProRule" id="PRU00047"/>
    </source>
</evidence>
<dbReference type="PANTHER" id="PTHR46888">
    <property type="entry name" value="ZINC KNUCKLE DOMAINCONTAINING PROTEIN-RELATED"/>
    <property type="match status" value="1"/>
</dbReference>
<dbReference type="SUPFAM" id="SSF57756">
    <property type="entry name" value="Retrovirus zinc finger-like domains"/>
    <property type="match status" value="1"/>
</dbReference>
<name>A0A9D4YQH5_RHISA</name>
<feature type="region of interest" description="Disordered" evidence="2">
    <location>
        <begin position="1"/>
        <end position="84"/>
    </location>
</feature>
<organism evidence="4 5">
    <name type="scientific">Rhipicephalus sanguineus</name>
    <name type="common">Brown dog tick</name>
    <name type="synonym">Ixodes sanguineus</name>
    <dbReference type="NCBI Taxonomy" id="34632"/>
    <lineage>
        <taxon>Eukaryota</taxon>
        <taxon>Metazoa</taxon>
        <taxon>Ecdysozoa</taxon>
        <taxon>Arthropoda</taxon>
        <taxon>Chelicerata</taxon>
        <taxon>Arachnida</taxon>
        <taxon>Acari</taxon>
        <taxon>Parasitiformes</taxon>
        <taxon>Ixodida</taxon>
        <taxon>Ixodoidea</taxon>
        <taxon>Ixodidae</taxon>
        <taxon>Rhipicephalinae</taxon>
        <taxon>Rhipicephalus</taxon>
        <taxon>Rhipicephalus</taxon>
    </lineage>
</organism>
<evidence type="ECO:0000313" key="4">
    <source>
        <dbReference type="EMBL" id="KAH7984045.1"/>
    </source>
</evidence>
<dbReference type="CDD" id="cd00303">
    <property type="entry name" value="retropepsin_like"/>
    <property type="match status" value="1"/>
</dbReference>
<feature type="compositionally biased region" description="Basic and acidic residues" evidence="2">
    <location>
        <begin position="38"/>
        <end position="59"/>
    </location>
</feature>
<evidence type="ECO:0000313" key="5">
    <source>
        <dbReference type="Proteomes" id="UP000821837"/>
    </source>
</evidence>
<dbReference type="SUPFAM" id="SSF50630">
    <property type="entry name" value="Acid proteases"/>
    <property type="match status" value="1"/>
</dbReference>
<dbReference type="Gene3D" id="2.40.70.10">
    <property type="entry name" value="Acid Proteases"/>
    <property type="match status" value="1"/>
</dbReference>
<keyword evidence="1" id="KW-0479">Metal-binding</keyword>
<dbReference type="InterPro" id="IPR021109">
    <property type="entry name" value="Peptidase_aspartic_dom_sf"/>
</dbReference>
<dbReference type="PROSITE" id="PS50158">
    <property type="entry name" value="ZF_CCHC"/>
    <property type="match status" value="1"/>
</dbReference>
<dbReference type="GO" id="GO:0008270">
    <property type="term" value="F:zinc ion binding"/>
    <property type="evidence" value="ECO:0007669"/>
    <property type="project" value="UniProtKB-KW"/>
</dbReference>
<sequence>MAQPTSNTDSNENNDLRSEIQDIKSQLQTLLHALNLGTDRDQDQRPEGGERPAGGERTHQGPAEPGTSTVPDLHPAHVGDEDNATHPVALNDVLGVIVETQRQLAQALQQNTQPLQVHSSGDTASAINTFQGNPRESVKEWLAEIERVASLANWTQSLAMLNAITRLRGAARDWHSSYGIYIQDWETWKHAITERFQRKMNLQEFLDYQNERKLLPTETIVQYMYAKNAMLEKAPHKLAAEERISLILNGIENDKWATPLASQNCNSVLELIDRAANLDSRRKLVVDSCTNPKYMPMNKTDGSRHFSSTYAQKPLAANRLTDISPRERRCFNCSVFGHISRDCPKPKTIATLKAEQRRNSRQDAAFDRSEDRNVHCFLRTTGDALPIVTAHTTGGTELRACIDTGSNVSIVDPKALPASAEKATCKNHELVTVLDKQVKPEWTTSLSIIVGKLTTRIPEVLVLPLPPTMDLLLGSDWRSLANVDVTFHVSNDVTLISLPTQAATQQVVDTVSPQQPPRTGEALISTFTTQTPHQAKDNTTMFVSLKPTTPGPDPETTSGIQTRFLSGLVYMSGFHMRTGLVFFLNGWSWGPPSYVIKCSVNGNTNFYMVR</sequence>
<reference evidence="4" key="1">
    <citation type="journal article" date="2020" name="Cell">
        <title>Large-Scale Comparative Analyses of Tick Genomes Elucidate Their Genetic Diversity and Vector Capacities.</title>
        <authorList>
            <consortium name="Tick Genome and Microbiome Consortium (TIGMIC)"/>
            <person name="Jia N."/>
            <person name="Wang J."/>
            <person name="Shi W."/>
            <person name="Du L."/>
            <person name="Sun Y."/>
            <person name="Zhan W."/>
            <person name="Jiang J.F."/>
            <person name="Wang Q."/>
            <person name="Zhang B."/>
            <person name="Ji P."/>
            <person name="Bell-Sakyi L."/>
            <person name="Cui X.M."/>
            <person name="Yuan T.T."/>
            <person name="Jiang B.G."/>
            <person name="Yang W.F."/>
            <person name="Lam T.T."/>
            <person name="Chang Q.C."/>
            <person name="Ding S.J."/>
            <person name="Wang X.J."/>
            <person name="Zhu J.G."/>
            <person name="Ruan X.D."/>
            <person name="Zhao L."/>
            <person name="Wei J.T."/>
            <person name="Ye R.Z."/>
            <person name="Que T.C."/>
            <person name="Du C.H."/>
            <person name="Zhou Y.H."/>
            <person name="Cheng J.X."/>
            <person name="Dai P.F."/>
            <person name="Guo W.B."/>
            <person name="Han X.H."/>
            <person name="Huang E.J."/>
            <person name="Li L.F."/>
            <person name="Wei W."/>
            <person name="Gao Y.C."/>
            <person name="Liu J.Z."/>
            <person name="Shao H.Z."/>
            <person name="Wang X."/>
            <person name="Wang C.C."/>
            <person name="Yang T.C."/>
            <person name="Huo Q.B."/>
            <person name="Li W."/>
            <person name="Chen H.Y."/>
            <person name="Chen S.E."/>
            <person name="Zhou L.G."/>
            <person name="Ni X.B."/>
            <person name="Tian J.H."/>
            <person name="Sheng Y."/>
            <person name="Liu T."/>
            <person name="Pan Y.S."/>
            <person name="Xia L.Y."/>
            <person name="Li J."/>
            <person name="Zhao F."/>
            <person name="Cao W.C."/>
        </authorList>
    </citation>
    <scope>NUCLEOTIDE SEQUENCE</scope>
    <source>
        <strain evidence="4">Rsan-2018</strain>
    </source>
</reference>
<keyword evidence="5" id="KW-1185">Reference proteome</keyword>
<keyword evidence="1" id="KW-0863">Zinc-finger</keyword>
<feature type="compositionally biased region" description="Polar residues" evidence="2">
    <location>
        <begin position="1"/>
        <end position="13"/>
    </location>
</feature>